<dbReference type="PANTHER" id="PTHR47971">
    <property type="entry name" value="KINESIN-RELATED PROTEIN 6"/>
    <property type="match status" value="1"/>
</dbReference>
<dbReference type="InterPro" id="IPR027417">
    <property type="entry name" value="P-loop_NTPase"/>
</dbReference>
<proteinExistence type="inferred from homology"/>
<keyword evidence="3 5" id="KW-0067">ATP-binding</keyword>
<evidence type="ECO:0000313" key="9">
    <source>
        <dbReference type="EMBL" id="KAG9467391.1"/>
    </source>
</evidence>
<keyword evidence="2 5" id="KW-0547">Nucleotide-binding</keyword>
<dbReference type="OrthoDB" id="3176171at2759"/>
<dbReference type="SUPFAM" id="SSF47769">
    <property type="entry name" value="SAM/Pointed domain"/>
    <property type="match status" value="1"/>
</dbReference>
<feature type="domain" description="SAM" evidence="8">
    <location>
        <begin position="6"/>
        <end position="64"/>
    </location>
</feature>
<name>A0A8J6JPH7_ELECQ</name>
<dbReference type="GO" id="GO:0008017">
    <property type="term" value="F:microtubule binding"/>
    <property type="evidence" value="ECO:0007669"/>
    <property type="project" value="InterPro"/>
</dbReference>
<evidence type="ECO:0000259" key="7">
    <source>
        <dbReference type="PROSITE" id="PS50067"/>
    </source>
</evidence>
<gene>
    <name evidence="9" type="ORF">GDO78_015033</name>
</gene>
<evidence type="ECO:0000256" key="4">
    <source>
        <dbReference type="ARBA" id="ARBA00023212"/>
    </source>
</evidence>
<dbReference type="SUPFAM" id="SSF52540">
    <property type="entry name" value="P-loop containing nucleoside triphosphate hydrolases"/>
    <property type="match status" value="1"/>
</dbReference>
<feature type="compositionally biased region" description="Polar residues" evidence="6">
    <location>
        <begin position="834"/>
        <end position="859"/>
    </location>
</feature>
<keyword evidence="10" id="KW-1185">Reference proteome</keyword>
<feature type="region of interest" description="Disordered" evidence="6">
    <location>
        <begin position="1131"/>
        <end position="1157"/>
    </location>
</feature>
<dbReference type="CDD" id="cd09541">
    <property type="entry name" value="SAM_KIF24-like"/>
    <property type="match status" value="1"/>
</dbReference>
<feature type="compositionally biased region" description="Basic and acidic residues" evidence="6">
    <location>
        <begin position="611"/>
        <end position="623"/>
    </location>
</feature>
<dbReference type="Pfam" id="PF00225">
    <property type="entry name" value="Kinesin"/>
    <property type="match status" value="2"/>
</dbReference>
<organism evidence="9 10">
    <name type="scientific">Eleutherodactylus coqui</name>
    <name type="common">Puerto Rican coqui</name>
    <dbReference type="NCBI Taxonomy" id="57060"/>
    <lineage>
        <taxon>Eukaryota</taxon>
        <taxon>Metazoa</taxon>
        <taxon>Chordata</taxon>
        <taxon>Craniata</taxon>
        <taxon>Vertebrata</taxon>
        <taxon>Euteleostomi</taxon>
        <taxon>Amphibia</taxon>
        <taxon>Batrachia</taxon>
        <taxon>Anura</taxon>
        <taxon>Neobatrachia</taxon>
        <taxon>Hyloidea</taxon>
        <taxon>Eleutherodactylidae</taxon>
        <taxon>Eleutherodactylinae</taxon>
        <taxon>Eleutherodactylus</taxon>
        <taxon>Eleutherodactylus</taxon>
    </lineage>
</organism>
<dbReference type="Proteomes" id="UP000770717">
    <property type="component" value="Unassembled WGS sequence"/>
</dbReference>
<evidence type="ECO:0000256" key="1">
    <source>
        <dbReference type="ARBA" id="ARBA00004245"/>
    </source>
</evidence>
<dbReference type="EMBL" id="WNTK01001419">
    <property type="protein sequence ID" value="KAG9467391.1"/>
    <property type="molecule type" value="Genomic_DNA"/>
</dbReference>
<feature type="compositionally biased region" description="Low complexity" evidence="6">
    <location>
        <begin position="966"/>
        <end position="977"/>
    </location>
</feature>
<dbReference type="PRINTS" id="PR00380">
    <property type="entry name" value="KINESINHEAVY"/>
</dbReference>
<feature type="region of interest" description="Disordered" evidence="6">
    <location>
        <begin position="789"/>
        <end position="869"/>
    </location>
</feature>
<feature type="region of interest" description="Disordered" evidence="6">
    <location>
        <begin position="722"/>
        <end position="756"/>
    </location>
</feature>
<dbReference type="SMART" id="SM00129">
    <property type="entry name" value="KISc"/>
    <property type="match status" value="1"/>
</dbReference>
<evidence type="ECO:0008006" key="11">
    <source>
        <dbReference type="Google" id="ProtNLM"/>
    </source>
</evidence>
<protein>
    <recommendedName>
        <fullName evidence="11">Kinesin motor domain-containing protein</fullName>
    </recommendedName>
</protein>
<reference evidence="9" key="1">
    <citation type="thesis" date="2020" institute="ProQuest LLC" country="789 East Eisenhower Parkway, Ann Arbor, MI, USA">
        <title>Comparative Genomics and Chromosome Evolution.</title>
        <authorList>
            <person name="Mudd A.B."/>
        </authorList>
    </citation>
    <scope>NUCLEOTIDE SEQUENCE</scope>
    <source>
        <strain evidence="9">HN-11 Male</strain>
        <tissue evidence="9">Kidney and liver</tissue>
    </source>
</reference>
<evidence type="ECO:0000259" key="8">
    <source>
        <dbReference type="PROSITE" id="PS50105"/>
    </source>
</evidence>
<feature type="compositionally biased region" description="Basic and acidic residues" evidence="6">
    <location>
        <begin position="594"/>
        <end position="603"/>
    </location>
</feature>
<evidence type="ECO:0000256" key="2">
    <source>
        <dbReference type="ARBA" id="ARBA00022741"/>
    </source>
</evidence>
<feature type="compositionally biased region" description="Polar residues" evidence="6">
    <location>
        <begin position="801"/>
        <end position="811"/>
    </location>
</feature>
<dbReference type="GO" id="GO:0007019">
    <property type="term" value="P:microtubule depolymerization"/>
    <property type="evidence" value="ECO:0007669"/>
    <property type="project" value="TreeGrafter"/>
</dbReference>
<sequence length="1259" mass="141016">MASCLLECLCEADLEQYYPHFVALGLQKVEELAKVTMRDYSKLGVHSMEDRKRLFQLIEIIQSVAAEDSNDSRTPPLQPGCVYLQPPNNRSATRRQLQFDISFDTDRNVLPSSQPLKHLTELCETAPPADQKILTMKKEDTSNSSAEGSCLKVLLGTPAGSRDSEGPIVHRVVHVSGYNYGVPQTCIRPSCTDKDGPWTDSDKIRVCVRKRPLSLREERRGEVSVVTVEDKETIAVYERKEAVNLKEYILQHVFYFDEVFSETLTNQDVFMKTAHPLIQHVFNGGNATCFAYGQTGAGKTYTMIGIPKNPGLYALAAKDIFQQLESNQQKKDHSVWISFYEIYCGQLYDLLNGRKRLYAREDGKHVVQVVGLREVQVNSVDFLLEMIVRGSRERSTGATGVNSDSSRSHAVIQIQIKDSGKPLKECIRALDQEQAHTPFRQSKLTQVLKDSFIGNSKTCMIANISPSHIATEHTLNTLRYADRVKELKKGMKCTTSCIGRSRAAPCVSPKRGQNSSSVLGEKVSPKKVKLGLSNASPNIVKHKLCPSVFHPSNVPLSSTPKICTKQNIGGRDCQAQNCLTLTTPVKGTIKTGRKNQENKDKIPTPRNLHSIKPDMGNEPKDDCKRQPLQRVQAVQPVQKQIVSRSGMLTDMKARLWDTTDDPNCRKTSGVYRDLPEQKAREEHLRYYHQQIQHPPILQKLHYQPLEKVLDQYKPQEITVGHLRSSATQCEGTPVEDPDDSDFSEDSFSFTSNRKKGRKGDLVRERISFFLHQGTPSLDIRKISGQGLHHPLWSSKEEPTSTRDSSNISNTPEKPYASQEDVENQKKTKQLPVSHKSSTDFNPLQERCSQTVPLHGSPTTGPKLFEGRSPDTNTSCESAMMAPLTVSLLKDNWSLESTHNFEVHELSKVDDKSISSTSDKALGVEAHMEDQSVEKNLSNLVKKMLRYNESLRIENSQHRGKEWFPDSSYESKSSSAGSPQFWMQSGLSENSSPRPGHRAHSPASGKKASSRINDSFLDFSHPSCGDQTSHHYDADTEDSGANVRSHVIPTQSLLFGQKKTEDTLEVTKECDCNKVSNSSPSSIGPLHSSVMDSEDSFKLPLRDRELEHLKNKLMNCIFAHCGAKENQIPKCSPIQDDRSQRTTPTSSNSLQSSNVTNQQVKALDKSQQVIIQAHCKQINDMLALSSQEEMLLNHTSSSDFQEYVKKLDELLALKCKHIESLRAQLERFLDRKPAELSALSSSLQERNPQKPDDCLCCSTT</sequence>
<evidence type="ECO:0000256" key="5">
    <source>
        <dbReference type="PROSITE-ProRule" id="PRU00283"/>
    </source>
</evidence>
<dbReference type="Gene3D" id="1.10.150.50">
    <property type="entry name" value="Transcription Factor, Ets-1"/>
    <property type="match status" value="1"/>
</dbReference>
<feature type="compositionally biased region" description="Acidic residues" evidence="6">
    <location>
        <begin position="733"/>
        <end position="744"/>
    </location>
</feature>
<keyword evidence="4" id="KW-0206">Cytoskeleton</keyword>
<dbReference type="InterPro" id="IPR013761">
    <property type="entry name" value="SAM/pointed_sf"/>
</dbReference>
<dbReference type="GO" id="GO:0005874">
    <property type="term" value="C:microtubule"/>
    <property type="evidence" value="ECO:0007669"/>
    <property type="project" value="TreeGrafter"/>
</dbReference>
<keyword evidence="4" id="KW-0963">Cytoplasm</keyword>
<dbReference type="Pfam" id="PF00536">
    <property type="entry name" value="SAM_1"/>
    <property type="match status" value="1"/>
</dbReference>
<comment type="similarity">
    <text evidence="5">Belongs to the TRAFAC class myosin-kinesin ATPase superfamily. Kinesin family.</text>
</comment>
<dbReference type="GO" id="GO:0007018">
    <property type="term" value="P:microtubule-based movement"/>
    <property type="evidence" value="ECO:0007669"/>
    <property type="project" value="InterPro"/>
</dbReference>
<dbReference type="InterPro" id="IPR027640">
    <property type="entry name" value="Kinesin-like_fam"/>
</dbReference>
<dbReference type="PROSITE" id="PS50105">
    <property type="entry name" value="SAM_DOMAIN"/>
    <property type="match status" value="1"/>
</dbReference>
<dbReference type="InterPro" id="IPR001752">
    <property type="entry name" value="Kinesin_motor_dom"/>
</dbReference>
<feature type="region of interest" description="Disordered" evidence="6">
    <location>
        <begin position="590"/>
        <end position="623"/>
    </location>
</feature>
<feature type="compositionally biased region" description="Polar residues" evidence="6">
    <location>
        <begin position="1140"/>
        <end position="1157"/>
    </location>
</feature>
<evidence type="ECO:0000256" key="3">
    <source>
        <dbReference type="ARBA" id="ARBA00022840"/>
    </source>
</evidence>
<dbReference type="PANTHER" id="PTHR47971:SF20">
    <property type="entry name" value="KINESIN-LIKE PROTEIN KIF24"/>
    <property type="match status" value="1"/>
</dbReference>
<evidence type="ECO:0000313" key="10">
    <source>
        <dbReference type="Proteomes" id="UP000770717"/>
    </source>
</evidence>
<dbReference type="GO" id="GO:0005524">
    <property type="term" value="F:ATP binding"/>
    <property type="evidence" value="ECO:0007669"/>
    <property type="project" value="UniProtKB-UniRule"/>
</dbReference>
<dbReference type="AlphaFoldDB" id="A0A8J6JPH7"/>
<dbReference type="GO" id="GO:0003777">
    <property type="term" value="F:microtubule motor activity"/>
    <property type="evidence" value="ECO:0007669"/>
    <property type="project" value="InterPro"/>
</dbReference>
<comment type="caution">
    <text evidence="9">The sequence shown here is derived from an EMBL/GenBank/DDBJ whole genome shotgun (WGS) entry which is preliminary data.</text>
</comment>
<dbReference type="Gene3D" id="3.40.850.10">
    <property type="entry name" value="Kinesin motor domain"/>
    <property type="match status" value="2"/>
</dbReference>
<dbReference type="CDD" id="cd01367">
    <property type="entry name" value="KISc_KIF2_like"/>
    <property type="match status" value="1"/>
</dbReference>
<comment type="subcellular location">
    <subcellularLocation>
        <location evidence="1">Cytoplasm</location>
        <location evidence="1">Cytoskeleton</location>
    </subcellularLocation>
</comment>
<dbReference type="InterPro" id="IPR036961">
    <property type="entry name" value="Kinesin_motor_dom_sf"/>
</dbReference>
<dbReference type="InterPro" id="IPR001660">
    <property type="entry name" value="SAM"/>
</dbReference>
<evidence type="ECO:0000256" key="6">
    <source>
        <dbReference type="SAM" id="MobiDB-lite"/>
    </source>
</evidence>
<feature type="binding site" evidence="5">
    <location>
        <begin position="293"/>
        <end position="300"/>
    </location>
    <ligand>
        <name>ATP</name>
        <dbReference type="ChEBI" id="CHEBI:30616"/>
    </ligand>
</feature>
<feature type="compositionally biased region" description="Polar residues" evidence="6">
    <location>
        <begin position="980"/>
        <end position="992"/>
    </location>
</feature>
<accession>A0A8J6JPH7</accession>
<keyword evidence="5" id="KW-0505">Motor protein</keyword>
<feature type="domain" description="Kinesin motor" evidence="7">
    <location>
        <begin position="203"/>
        <end position="487"/>
    </location>
</feature>
<dbReference type="FunFam" id="1.10.150.50:FF:000052">
    <property type="entry name" value="Kinesin family member 24"/>
    <property type="match status" value="1"/>
</dbReference>
<dbReference type="PROSITE" id="PS50067">
    <property type="entry name" value="KINESIN_MOTOR_2"/>
    <property type="match status" value="1"/>
</dbReference>
<feature type="region of interest" description="Disordered" evidence="6">
    <location>
        <begin position="955"/>
        <end position="1009"/>
    </location>
</feature>